<evidence type="ECO:0000256" key="1">
    <source>
        <dbReference type="ARBA" id="ARBA00004123"/>
    </source>
</evidence>
<keyword evidence="5" id="KW-0862">Zinc</keyword>
<feature type="region of interest" description="Disordered" evidence="9">
    <location>
        <begin position="537"/>
        <end position="600"/>
    </location>
</feature>
<dbReference type="PROSITE" id="PS50157">
    <property type="entry name" value="ZINC_FINGER_C2H2_2"/>
    <property type="match status" value="6"/>
</dbReference>
<feature type="compositionally biased region" description="Polar residues" evidence="9">
    <location>
        <begin position="339"/>
        <end position="356"/>
    </location>
</feature>
<evidence type="ECO:0000256" key="8">
    <source>
        <dbReference type="PROSITE-ProRule" id="PRU00042"/>
    </source>
</evidence>
<evidence type="ECO:0000259" key="10">
    <source>
        <dbReference type="PROSITE" id="PS50157"/>
    </source>
</evidence>
<dbReference type="GO" id="GO:0005634">
    <property type="term" value="C:nucleus"/>
    <property type="evidence" value="ECO:0007669"/>
    <property type="project" value="UniProtKB-SubCell"/>
</dbReference>
<dbReference type="PANTHER" id="PTHR24392">
    <property type="entry name" value="ZINC FINGER PROTEIN"/>
    <property type="match status" value="1"/>
</dbReference>
<feature type="region of interest" description="Disordered" evidence="9">
    <location>
        <begin position="1"/>
        <end position="228"/>
    </location>
</feature>
<evidence type="ECO:0000256" key="7">
    <source>
        <dbReference type="ARBA" id="ARBA00023242"/>
    </source>
</evidence>
<comment type="caution">
    <text evidence="11">The sequence shown here is derived from an EMBL/GenBank/DDBJ whole genome shotgun (WGS) entry which is preliminary data.</text>
</comment>
<keyword evidence="4 8" id="KW-0863">Zinc-finger</keyword>
<evidence type="ECO:0000313" key="11">
    <source>
        <dbReference type="EMBL" id="KAK7491354.1"/>
    </source>
</evidence>
<comment type="subcellular location">
    <subcellularLocation>
        <location evidence="1">Nucleus</location>
    </subcellularLocation>
</comment>
<feature type="compositionally biased region" description="Polar residues" evidence="9">
    <location>
        <begin position="169"/>
        <end position="183"/>
    </location>
</feature>
<accession>A0ABD0KVV9</accession>
<dbReference type="SUPFAM" id="SSF57667">
    <property type="entry name" value="beta-beta-alpha zinc fingers"/>
    <property type="match status" value="4"/>
</dbReference>
<dbReference type="SMART" id="SM00355">
    <property type="entry name" value="ZnF_C2H2"/>
    <property type="match status" value="10"/>
</dbReference>
<feature type="region of interest" description="Disordered" evidence="9">
    <location>
        <begin position="246"/>
        <end position="356"/>
    </location>
</feature>
<dbReference type="EMBL" id="JACVVK020000116">
    <property type="protein sequence ID" value="KAK7491354.1"/>
    <property type="molecule type" value="Genomic_DNA"/>
</dbReference>
<feature type="compositionally biased region" description="Polar residues" evidence="9">
    <location>
        <begin position="123"/>
        <end position="137"/>
    </location>
</feature>
<feature type="compositionally biased region" description="Basic and acidic residues" evidence="9">
    <location>
        <begin position="139"/>
        <end position="152"/>
    </location>
</feature>
<dbReference type="FunFam" id="3.30.160.60:FF:000446">
    <property type="entry name" value="Zinc finger protein"/>
    <property type="match status" value="2"/>
</dbReference>
<dbReference type="Gene3D" id="3.30.160.60">
    <property type="entry name" value="Classic Zinc Finger"/>
    <property type="match status" value="5"/>
</dbReference>
<keyword evidence="6" id="KW-0238">DNA-binding</keyword>
<feature type="domain" description="C2H2-type" evidence="10">
    <location>
        <begin position="1068"/>
        <end position="1096"/>
    </location>
</feature>
<dbReference type="PANTHER" id="PTHR24392:SF60">
    <property type="entry name" value="C2H2-TYPE DOMAIN-CONTAINING PROTEIN"/>
    <property type="match status" value="1"/>
</dbReference>
<evidence type="ECO:0000256" key="6">
    <source>
        <dbReference type="ARBA" id="ARBA00023125"/>
    </source>
</evidence>
<dbReference type="Proteomes" id="UP001519460">
    <property type="component" value="Unassembled WGS sequence"/>
</dbReference>
<evidence type="ECO:0000256" key="5">
    <source>
        <dbReference type="ARBA" id="ARBA00022833"/>
    </source>
</evidence>
<feature type="compositionally biased region" description="Basic residues" evidence="9">
    <location>
        <begin position="255"/>
        <end position="272"/>
    </location>
</feature>
<keyword evidence="7" id="KW-0539">Nucleus</keyword>
<keyword evidence="3" id="KW-0677">Repeat</keyword>
<feature type="compositionally biased region" description="Basic and acidic residues" evidence="9">
    <location>
        <begin position="39"/>
        <end position="63"/>
    </location>
</feature>
<feature type="region of interest" description="Disordered" evidence="9">
    <location>
        <begin position="1032"/>
        <end position="1056"/>
    </location>
</feature>
<evidence type="ECO:0000256" key="4">
    <source>
        <dbReference type="ARBA" id="ARBA00022771"/>
    </source>
</evidence>
<feature type="domain" description="C2H2-type" evidence="10">
    <location>
        <begin position="823"/>
        <end position="850"/>
    </location>
</feature>
<evidence type="ECO:0000256" key="2">
    <source>
        <dbReference type="ARBA" id="ARBA00022723"/>
    </source>
</evidence>
<feature type="compositionally biased region" description="Polar residues" evidence="9">
    <location>
        <begin position="702"/>
        <end position="714"/>
    </location>
</feature>
<dbReference type="GO" id="GO:0008270">
    <property type="term" value="F:zinc ion binding"/>
    <property type="evidence" value="ECO:0007669"/>
    <property type="project" value="UniProtKB-KW"/>
</dbReference>
<sequence length="1458" mass="157082">MAPCNVSDGLGAGTETHEKRSSSAGSEDTAASTSQQQSDSRKSQRRRAGDTSERSPSKTDARPKQTPARVGSKEQATLMPTGTPKKRGRPRKGQEKDDVQAGEPDEEENTKTLQESAPEAPVSGSSATQNDEPSNGSGERMEGVEVQGDKKGGQASDAPFSPKSGQKGEPTTGTQPRDQNTGVFSPRRSGRGVVPNRRFQDMELNYGRKRTRDEPESPAAPYDDQTLRKIEVSSLLAMLRLPLLLLSRNHDEKSIKKRAKKGTPSHAKRQGKVRKDEEAGSTQQMQAPVEEAIRGSDGEAKAISSAPSQMQTEPDDNALATGVGKIPSQGSDDKCERVSSVQTANTAPGKATQQVSPQKIISVAVSTSPVITGESSTGGDVASLSTSQLTVVASGKGKVMAVRSPGRVMVKPATGVTSGSGVTAPGTSPAKIVIQAPPPRNISNSPASTTYPSPVSHISIKSATAGKVYTATIGSTTENVSLDGEASPMKMGPISVGAQDVMSFVEVSPNKTVPVVIGERRENVGSGIKMVTVLPPQHGSAASQLSDSSQQSDTSQQSDSSQQSNASQQRSFTTQTMQQSVSAQQSAATSPSSSSHESAAVIEIPSLPTSPSMSSANLEACGQQQVTPQIVVVRKPASGVQNAESGVQVSAPQTEKGVQNVAMSSGQTGEHSKTHEISVNTSDLDSSQESDVEDGDPKSGKFATSGTQTPYQKRTSPDGRRLITVRVQPPLQPGQQSDSPSAPMTVSVVKREVIDDMDDDIIQADEDEDSVRSGEGMGKVGAKQEFIVVNVPEGSTVKQPYVQSRDRLEEDPSFYTMDEQGLYHCHICDYKTDRKPNFYKHKRKHMGIRPHRCEVCHYRAATSSNLKRHLAIHADLRNYRCHVCGLNFRQKIHLERHIKYKHEEKKVKCPLCDYVCANENPDLKVHIRRKHVPHSGVEGAKDAFTCRECGMVAMSKRDLRQHAKFHSKGPELKLFCQMCSFVTDCESRLRRHQYIHTKEKPFQCGLCEYRGSQKEHVLRHMRSQHNIEIIRKHRAKKDSSSTGKASGGEEGSPRVVERADYTSEEKIFACNHCTMKFAKLINLYKHLHTQHRDIMPSESGDFACVVCDFHTSNKKNLLVHMRKHNMTDQCPPSHVYSCVLCRYMNPKRRNLFQHMRKKHHIEIVLREDGTTTCYVANEALTLPGTSGGPAGVTLPSGNDANIAINMMSLNDVITTVSQPLSSELQISREDGTITVSSASVMPTMVKMEDLAMVVSNPNSTVGSDGCVVVEGASAAEGLSLGSMSQNDAAEAIQGLQALAERGVLESSSVVEEQVQVMAADEQATLVIDPTTLGVVEQLVQPKTEPLEVVEIDESQLLDEVSSTAAGIAEDDSAMLDASAVGALAGDDSGLQLSAEQLMNLATGDYIEINGEMYKVEVSNSEGAGGQQVISIEPASFPEQLKQQSDKAASYRAKAAKSC</sequence>
<organism evidence="11 12">
    <name type="scientific">Batillaria attramentaria</name>
    <dbReference type="NCBI Taxonomy" id="370345"/>
    <lineage>
        <taxon>Eukaryota</taxon>
        <taxon>Metazoa</taxon>
        <taxon>Spiralia</taxon>
        <taxon>Lophotrochozoa</taxon>
        <taxon>Mollusca</taxon>
        <taxon>Gastropoda</taxon>
        <taxon>Caenogastropoda</taxon>
        <taxon>Sorbeoconcha</taxon>
        <taxon>Cerithioidea</taxon>
        <taxon>Batillariidae</taxon>
        <taxon>Batillaria</taxon>
    </lineage>
</organism>
<protein>
    <recommendedName>
        <fullName evidence="10">C2H2-type domain-containing protein</fullName>
    </recommendedName>
</protein>
<dbReference type="InterPro" id="IPR036236">
    <property type="entry name" value="Znf_C2H2_sf"/>
</dbReference>
<proteinExistence type="predicted"/>
<dbReference type="InterPro" id="IPR013087">
    <property type="entry name" value="Znf_C2H2_type"/>
</dbReference>
<feature type="region of interest" description="Disordered" evidence="9">
    <location>
        <begin position="642"/>
        <end position="721"/>
    </location>
</feature>
<feature type="compositionally biased region" description="Low complexity" evidence="9">
    <location>
        <begin position="540"/>
        <end position="600"/>
    </location>
</feature>
<keyword evidence="12" id="KW-1185">Reference proteome</keyword>
<feature type="domain" description="C2H2-type" evidence="10">
    <location>
        <begin position="879"/>
        <end position="907"/>
    </location>
</feature>
<dbReference type="PROSITE" id="PS00028">
    <property type="entry name" value="ZINC_FINGER_C2H2_1"/>
    <property type="match status" value="2"/>
</dbReference>
<feature type="domain" description="C2H2-type" evidence="10">
    <location>
        <begin position="944"/>
        <end position="971"/>
    </location>
</feature>
<reference evidence="11 12" key="1">
    <citation type="journal article" date="2023" name="Sci. Data">
        <title>Genome assembly of the Korean intertidal mud-creeper Batillaria attramentaria.</title>
        <authorList>
            <person name="Patra A.K."/>
            <person name="Ho P.T."/>
            <person name="Jun S."/>
            <person name="Lee S.J."/>
            <person name="Kim Y."/>
            <person name="Won Y.J."/>
        </authorList>
    </citation>
    <scope>NUCLEOTIDE SEQUENCE [LARGE SCALE GENOMIC DNA]</scope>
    <source>
        <strain evidence="11">Wonlab-2016</strain>
    </source>
</reference>
<evidence type="ECO:0000313" key="12">
    <source>
        <dbReference type="Proteomes" id="UP001519460"/>
    </source>
</evidence>
<name>A0ABD0KVV9_9CAEN</name>
<keyword evidence="2" id="KW-0479">Metal-binding</keyword>
<feature type="compositionally biased region" description="Low complexity" evidence="9">
    <location>
        <begin position="28"/>
        <end position="38"/>
    </location>
</feature>
<dbReference type="GO" id="GO:0003677">
    <property type="term" value="F:DNA binding"/>
    <property type="evidence" value="ECO:0007669"/>
    <property type="project" value="UniProtKB-KW"/>
</dbReference>
<evidence type="ECO:0000256" key="3">
    <source>
        <dbReference type="ARBA" id="ARBA00022737"/>
    </source>
</evidence>
<dbReference type="Pfam" id="PF00096">
    <property type="entry name" value="zf-C2H2"/>
    <property type="match status" value="1"/>
</dbReference>
<feature type="domain" description="C2H2-type" evidence="10">
    <location>
        <begin position="851"/>
        <end position="878"/>
    </location>
</feature>
<evidence type="ECO:0000256" key="9">
    <source>
        <dbReference type="SAM" id="MobiDB-lite"/>
    </source>
</evidence>
<feature type="compositionally biased region" description="Polar residues" evidence="9">
    <location>
        <begin position="642"/>
        <end position="669"/>
    </location>
</feature>
<gene>
    <name evidence="11" type="ORF">BaRGS_00017455</name>
</gene>
<feature type="compositionally biased region" description="Basic and acidic residues" evidence="9">
    <location>
        <begin position="291"/>
        <end position="300"/>
    </location>
</feature>
<feature type="domain" description="C2H2-type" evidence="10">
    <location>
        <begin position="974"/>
        <end position="1001"/>
    </location>
</feature>